<dbReference type="RefSeq" id="WP_108948977.1">
    <property type="nucleotide sequence ID" value="NZ_CP022187.1"/>
</dbReference>
<dbReference type="Pfam" id="PF13692">
    <property type="entry name" value="Glyco_trans_1_4"/>
    <property type="match status" value="1"/>
</dbReference>
<accession>A0A2U8GNN0</accession>
<protein>
    <submittedName>
        <fullName evidence="1">Glycosyl transferase family 1</fullName>
    </submittedName>
</protein>
<dbReference type="Gene3D" id="3.40.50.2000">
    <property type="entry name" value="Glycogen Phosphorylase B"/>
    <property type="match status" value="2"/>
</dbReference>
<dbReference type="EMBL" id="CP022187">
    <property type="protein sequence ID" value="AWI75269.1"/>
    <property type="molecule type" value="Genomic_DNA"/>
</dbReference>
<dbReference type="GO" id="GO:0016740">
    <property type="term" value="F:transferase activity"/>
    <property type="evidence" value="ECO:0007669"/>
    <property type="project" value="UniProtKB-KW"/>
</dbReference>
<dbReference type="CDD" id="cd03801">
    <property type="entry name" value="GT4_PimA-like"/>
    <property type="match status" value="1"/>
</dbReference>
<organism evidence="1 2">
    <name type="scientific">Parazoarcus communis</name>
    <dbReference type="NCBI Taxonomy" id="41977"/>
    <lineage>
        <taxon>Bacteria</taxon>
        <taxon>Pseudomonadati</taxon>
        <taxon>Pseudomonadota</taxon>
        <taxon>Betaproteobacteria</taxon>
        <taxon>Rhodocyclales</taxon>
        <taxon>Zoogloeaceae</taxon>
        <taxon>Parazoarcus</taxon>
    </lineage>
</organism>
<proteinExistence type="predicted"/>
<keyword evidence="1" id="KW-0808">Transferase</keyword>
<name>A0A2U8GNN0_9RHOO</name>
<dbReference type="Proteomes" id="UP000244930">
    <property type="component" value="Chromosome"/>
</dbReference>
<evidence type="ECO:0000313" key="2">
    <source>
        <dbReference type="Proteomes" id="UP000244930"/>
    </source>
</evidence>
<evidence type="ECO:0000313" key="1">
    <source>
        <dbReference type="EMBL" id="AWI75269.1"/>
    </source>
</evidence>
<gene>
    <name evidence="1" type="ORF">CEW83_08610</name>
</gene>
<dbReference type="KEGG" id="acom:CEW83_08610"/>
<sequence>MKVAIVSNIPVFPTVEGNRSRVLNLARAIKAIGHTTHFIYLPSRTNAGTDIDVSAHVSEFGVKQFSPLYRGGIKKLRYNVKRATLTAGRKIKAKLGAAGAYYFELDELYYDGFTDQLRALQKSHSFDAVFVEYVFQSRAFSAFPDQIIKVLDTHDSFADRHIGFVGSDKKPDYWISLTPEDECKGFRRADVVVAIQEPEAKEFEARLGNDAPPVRVVSHFLDLSRPVESYRPGGATFVGSASSPNVNSITYFIDRVLPLVVKAVPDFLLYVAGTVCKHIPDYPNVVKLGRVPHMVDAFSHAPLSVNPMLLGTGINIKLLEAMATAVHTVCTETGSRGLGTGFGDGVTIVPDNDARAFADAVIRFAMSPDERERAGREAFHAAQRWNQAQVDALRTILRTSQSVPENGETVPSPALAS</sequence>
<reference evidence="1 2" key="1">
    <citation type="submission" date="2017-06" db="EMBL/GenBank/DDBJ databases">
        <title>Azoarcus.</title>
        <authorList>
            <person name="Woo J.-H."/>
            <person name="Kim H.-S."/>
        </authorList>
    </citation>
    <scope>NUCLEOTIDE SEQUENCE [LARGE SCALE GENOMIC DNA]</scope>
    <source>
        <strain evidence="1 2">TSPY31</strain>
    </source>
</reference>
<keyword evidence="2" id="KW-1185">Reference proteome</keyword>
<dbReference type="AlphaFoldDB" id="A0A2U8GNN0"/>
<dbReference type="PANTHER" id="PTHR12526">
    <property type="entry name" value="GLYCOSYLTRANSFERASE"/>
    <property type="match status" value="1"/>
</dbReference>
<dbReference type="SUPFAM" id="SSF53756">
    <property type="entry name" value="UDP-Glycosyltransferase/glycogen phosphorylase"/>
    <property type="match status" value="1"/>
</dbReference>